<dbReference type="Proteomes" id="UP001234297">
    <property type="component" value="Chromosome 10"/>
</dbReference>
<proteinExistence type="predicted"/>
<protein>
    <submittedName>
        <fullName evidence="1">Uncharacterized protein</fullName>
    </submittedName>
</protein>
<evidence type="ECO:0000313" key="2">
    <source>
        <dbReference type="Proteomes" id="UP001234297"/>
    </source>
</evidence>
<dbReference type="EMBL" id="CM056818">
    <property type="protein sequence ID" value="KAJ8622404.1"/>
    <property type="molecule type" value="Genomic_DNA"/>
</dbReference>
<name>A0ACC2KMM4_PERAE</name>
<accession>A0ACC2KMM4</accession>
<gene>
    <name evidence="1" type="ORF">MRB53_030933</name>
</gene>
<comment type="caution">
    <text evidence="1">The sequence shown here is derived from an EMBL/GenBank/DDBJ whole genome shotgun (WGS) entry which is preliminary data.</text>
</comment>
<reference evidence="1 2" key="1">
    <citation type="journal article" date="2022" name="Hortic Res">
        <title>A haplotype resolved chromosomal level avocado genome allows analysis of novel avocado genes.</title>
        <authorList>
            <person name="Nath O."/>
            <person name="Fletcher S.J."/>
            <person name="Hayward A."/>
            <person name="Shaw L.M."/>
            <person name="Masouleh A.K."/>
            <person name="Furtado A."/>
            <person name="Henry R.J."/>
            <person name="Mitter N."/>
        </authorList>
    </citation>
    <scope>NUCLEOTIDE SEQUENCE [LARGE SCALE GENOMIC DNA]</scope>
    <source>
        <strain evidence="2">cv. Hass</strain>
    </source>
</reference>
<keyword evidence="2" id="KW-1185">Reference proteome</keyword>
<sequence>MACLVLRSGNTLLKGATGDELDQERRRRRYLGRDRTDQDFLSPASFYPLRSSGKTNPRMRATIRNALISSPVGNAARNPLFLSISNQESLKSGSRDKKHRAIVSPERLDEWIGQSITEIVGNISEAPFLVHVYSDRENGLPTRLEREKGTEDNWPYIKTRWEEENGKNTPDGVILVKRLDGDDDGRGQVAEVEEKNSDANSSSSLCSRLWGIVIQGRGLDRPACYVLETTRVCSSLGFCTHFCLSRAKCFGKSPELQLRDSWLLTH</sequence>
<organism evidence="1 2">
    <name type="scientific">Persea americana</name>
    <name type="common">Avocado</name>
    <dbReference type="NCBI Taxonomy" id="3435"/>
    <lineage>
        <taxon>Eukaryota</taxon>
        <taxon>Viridiplantae</taxon>
        <taxon>Streptophyta</taxon>
        <taxon>Embryophyta</taxon>
        <taxon>Tracheophyta</taxon>
        <taxon>Spermatophyta</taxon>
        <taxon>Magnoliopsida</taxon>
        <taxon>Magnoliidae</taxon>
        <taxon>Laurales</taxon>
        <taxon>Lauraceae</taxon>
        <taxon>Persea</taxon>
    </lineage>
</organism>
<evidence type="ECO:0000313" key="1">
    <source>
        <dbReference type="EMBL" id="KAJ8622404.1"/>
    </source>
</evidence>